<sequence>MNPKTTKNTNNMIVIDDGQLPGSCHTNSMASQYPRKRLLSKWLSENDEEIGLNQESIEKKIKKLKLNDIDDDDQHESNSTEPKTKSDEDIAGWNEKRALKNSVLKPTKKRRRKSRQLLWNRRRSRCRTIIAPSGFCTCKLRSGAIFICELCGKDYLTMRGMLLHQRRIHNGLPGRHQCGQCEQHFMSEQSLHRHQTMKHDSAHQDNIETRNHCQHCDQHFSTLKLLRGHIRSNHPMPGALQCMECNRFYANRKRLRIHMKDYHSTNGLQYRCEQCDKIYPTLTAHRRHLVTHQMRFGCEQCDERFNSNGKLLRHVRVKHSNSSFYSCFHCGLQFRLQSQLADHFMVDHTNECA</sequence>
<dbReference type="OMA" id="CITHACD"/>
<feature type="region of interest" description="Disordered" evidence="9">
    <location>
        <begin position="68"/>
        <end position="116"/>
    </location>
</feature>
<protein>
    <recommendedName>
        <fullName evidence="10">C2H2-type domain-containing protein</fullName>
    </recommendedName>
</protein>
<dbReference type="SMART" id="SM00355">
    <property type="entry name" value="ZnF_C2H2"/>
    <property type="match status" value="7"/>
</dbReference>
<gene>
    <name evidence="11" type="ORF">RDWZM_010052</name>
</gene>
<dbReference type="Gene3D" id="3.30.160.60">
    <property type="entry name" value="Classic Zinc Finger"/>
    <property type="match status" value="3"/>
</dbReference>
<proteinExistence type="inferred from homology"/>
<evidence type="ECO:0000256" key="8">
    <source>
        <dbReference type="PROSITE-ProRule" id="PRU00042"/>
    </source>
</evidence>
<dbReference type="GO" id="GO:0005634">
    <property type="term" value="C:nucleus"/>
    <property type="evidence" value="ECO:0007669"/>
    <property type="project" value="UniProtKB-SubCell"/>
</dbReference>
<dbReference type="InterPro" id="IPR013087">
    <property type="entry name" value="Znf_C2H2_type"/>
</dbReference>
<dbReference type="Pfam" id="PF13894">
    <property type="entry name" value="zf-C2H2_4"/>
    <property type="match status" value="1"/>
</dbReference>
<dbReference type="PROSITE" id="PS00028">
    <property type="entry name" value="ZINC_FINGER_C2H2_1"/>
    <property type="match status" value="6"/>
</dbReference>
<evidence type="ECO:0000256" key="7">
    <source>
        <dbReference type="ARBA" id="ARBA00037948"/>
    </source>
</evidence>
<evidence type="ECO:0000256" key="4">
    <source>
        <dbReference type="ARBA" id="ARBA00022771"/>
    </source>
</evidence>
<dbReference type="Proteomes" id="UP001142055">
    <property type="component" value="Chromosome 4"/>
</dbReference>
<dbReference type="InterPro" id="IPR050527">
    <property type="entry name" value="Snail/Krueppel_Znf"/>
</dbReference>
<keyword evidence="6" id="KW-0539">Nucleus</keyword>
<dbReference type="PANTHER" id="PTHR24388:SF54">
    <property type="entry name" value="PROTEIN ESCARGOT"/>
    <property type="match status" value="1"/>
</dbReference>
<feature type="compositionally biased region" description="Basic and acidic residues" evidence="9">
    <location>
        <begin position="75"/>
        <end position="98"/>
    </location>
</feature>
<reference evidence="11" key="1">
    <citation type="submission" date="2022-12" db="EMBL/GenBank/DDBJ databases">
        <title>Genome assemblies of Blomia tropicalis.</title>
        <authorList>
            <person name="Cui Y."/>
        </authorList>
    </citation>
    <scope>NUCLEOTIDE SEQUENCE</scope>
    <source>
        <tissue evidence="11">Adult mites</tissue>
    </source>
</reference>
<dbReference type="GO" id="GO:0000978">
    <property type="term" value="F:RNA polymerase II cis-regulatory region sequence-specific DNA binding"/>
    <property type="evidence" value="ECO:0007669"/>
    <property type="project" value="TreeGrafter"/>
</dbReference>
<name>A0A9Q0M199_BLOTA</name>
<evidence type="ECO:0000256" key="5">
    <source>
        <dbReference type="ARBA" id="ARBA00022833"/>
    </source>
</evidence>
<evidence type="ECO:0000313" key="11">
    <source>
        <dbReference type="EMBL" id="KAJ6215552.1"/>
    </source>
</evidence>
<evidence type="ECO:0000256" key="1">
    <source>
        <dbReference type="ARBA" id="ARBA00004123"/>
    </source>
</evidence>
<evidence type="ECO:0000256" key="3">
    <source>
        <dbReference type="ARBA" id="ARBA00022737"/>
    </source>
</evidence>
<dbReference type="GO" id="GO:0000981">
    <property type="term" value="F:DNA-binding transcription factor activity, RNA polymerase II-specific"/>
    <property type="evidence" value="ECO:0007669"/>
    <property type="project" value="TreeGrafter"/>
</dbReference>
<evidence type="ECO:0000259" key="10">
    <source>
        <dbReference type="PROSITE" id="PS50157"/>
    </source>
</evidence>
<keyword evidence="12" id="KW-1185">Reference proteome</keyword>
<feature type="domain" description="C2H2-type" evidence="10">
    <location>
        <begin position="325"/>
        <end position="353"/>
    </location>
</feature>
<keyword evidence="2" id="KW-0479">Metal-binding</keyword>
<dbReference type="GO" id="GO:0008270">
    <property type="term" value="F:zinc ion binding"/>
    <property type="evidence" value="ECO:0007669"/>
    <property type="project" value="UniProtKB-KW"/>
</dbReference>
<feature type="domain" description="C2H2-type" evidence="10">
    <location>
        <begin position="240"/>
        <end position="264"/>
    </location>
</feature>
<evidence type="ECO:0000256" key="6">
    <source>
        <dbReference type="ARBA" id="ARBA00023242"/>
    </source>
</evidence>
<keyword evidence="3" id="KW-0677">Repeat</keyword>
<keyword evidence="5" id="KW-0862">Zinc</keyword>
<dbReference type="PANTHER" id="PTHR24388">
    <property type="entry name" value="ZINC FINGER PROTEIN"/>
    <property type="match status" value="1"/>
</dbReference>
<keyword evidence="4 8" id="KW-0863">Zinc-finger</keyword>
<organism evidence="11 12">
    <name type="scientific">Blomia tropicalis</name>
    <name type="common">Mite</name>
    <dbReference type="NCBI Taxonomy" id="40697"/>
    <lineage>
        <taxon>Eukaryota</taxon>
        <taxon>Metazoa</taxon>
        <taxon>Ecdysozoa</taxon>
        <taxon>Arthropoda</taxon>
        <taxon>Chelicerata</taxon>
        <taxon>Arachnida</taxon>
        <taxon>Acari</taxon>
        <taxon>Acariformes</taxon>
        <taxon>Sarcoptiformes</taxon>
        <taxon>Astigmata</taxon>
        <taxon>Glycyphagoidea</taxon>
        <taxon>Echimyopodidae</taxon>
        <taxon>Blomia</taxon>
    </lineage>
</organism>
<dbReference type="SUPFAM" id="SSF57667">
    <property type="entry name" value="beta-beta-alpha zinc fingers"/>
    <property type="match status" value="3"/>
</dbReference>
<evidence type="ECO:0000313" key="12">
    <source>
        <dbReference type="Proteomes" id="UP001142055"/>
    </source>
</evidence>
<dbReference type="PROSITE" id="PS50157">
    <property type="entry name" value="ZINC_FINGER_C2H2_2"/>
    <property type="match status" value="6"/>
</dbReference>
<accession>A0A9Q0M199</accession>
<evidence type="ECO:0000256" key="9">
    <source>
        <dbReference type="SAM" id="MobiDB-lite"/>
    </source>
</evidence>
<feature type="domain" description="C2H2-type" evidence="10">
    <location>
        <begin position="296"/>
        <end position="324"/>
    </location>
</feature>
<feature type="compositionally biased region" description="Basic residues" evidence="9">
    <location>
        <begin position="106"/>
        <end position="116"/>
    </location>
</feature>
<dbReference type="InterPro" id="IPR036236">
    <property type="entry name" value="Znf_C2H2_sf"/>
</dbReference>
<evidence type="ECO:0000256" key="2">
    <source>
        <dbReference type="ARBA" id="ARBA00022723"/>
    </source>
</evidence>
<dbReference type="EMBL" id="JAPWDV010000004">
    <property type="protein sequence ID" value="KAJ6215552.1"/>
    <property type="molecule type" value="Genomic_DNA"/>
</dbReference>
<dbReference type="AlphaFoldDB" id="A0A9Q0M199"/>
<feature type="domain" description="C2H2-type" evidence="10">
    <location>
        <begin position="146"/>
        <end position="174"/>
    </location>
</feature>
<feature type="domain" description="C2H2-type" evidence="10">
    <location>
        <begin position="270"/>
        <end position="292"/>
    </location>
</feature>
<comment type="subcellular location">
    <subcellularLocation>
        <location evidence="1">Nucleus</location>
    </subcellularLocation>
</comment>
<feature type="domain" description="C2H2-type" evidence="10">
    <location>
        <begin position="176"/>
        <end position="204"/>
    </location>
</feature>
<comment type="caution">
    <text evidence="11">The sequence shown here is derived from an EMBL/GenBank/DDBJ whole genome shotgun (WGS) entry which is preliminary data.</text>
</comment>
<comment type="similarity">
    <text evidence="7">Belongs to the snail C2H2-type zinc-finger protein family.</text>
</comment>